<keyword evidence="3" id="KW-0804">Transcription</keyword>
<dbReference type="OrthoDB" id="3928741at2"/>
<dbReference type="AlphaFoldDB" id="A0A379JKU0"/>
<dbReference type="Gene3D" id="3.30.450.40">
    <property type="match status" value="1"/>
</dbReference>
<feature type="domain" description="OmpR/PhoB-type" evidence="4">
    <location>
        <begin position="235"/>
        <end position="300"/>
    </location>
</feature>
<protein>
    <submittedName>
        <fullName evidence="5">DNA-binding transcriptional regulator DhaR</fullName>
    </submittedName>
</protein>
<keyword evidence="1" id="KW-0805">Transcription regulation</keyword>
<dbReference type="STRING" id="1406858.GCA_000710895_04614"/>
<evidence type="ECO:0000256" key="2">
    <source>
        <dbReference type="ARBA" id="ARBA00023125"/>
    </source>
</evidence>
<dbReference type="SMART" id="SM00862">
    <property type="entry name" value="Trans_reg_C"/>
    <property type="match status" value="1"/>
</dbReference>
<dbReference type="InterPro" id="IPR029016">
    <property type="entry name" value="GAF-like_dom_sf"/>
</dbReference>
<dbReference type="GO" id="GO:0000160">
    <property type="term" value="P:phosphorelay signal transduction system"/>
    <property type="evidence" value="ECO:0007669"/>
    <property type="project" value="InterPro"/>
</dbReference>
<dbReference type="Gene3D" id="1.10.10.10">
    <property type="entry name" value="Winged helix-like DNA-binding domain superfamily/Winged helix DNA-binding domain"/>
    <property type="match status" value="1"/>
</dbReference>
<evidence type="ECO:0000256" key="3">
    <source>
        <dbReference type="ARBA" id="ARBA00023163"/>
    </source>
</evidence>
<proteinExistence type="predicted"/>
<accession>A0A379JKU0</accession>
<evidence type="ECO:0000259" key="4">
    <source>
        <dbReference type="SMART" id="SM00862"/>
    </source>
</evidence>
<dbReference type="GO" id="GO:0003677">
    <property type="term" value="F:DNA binding"/>
    <property type="evidence" value="ECO:0007669"/>
    <property type="project" value="UniProtKB-KW"/>
</dbReference>
<dbReference type="GO" id="GO:0006355">
    <property type="term" value="P:regulation of DNA-templated transcription"/>
    <property type="evidence" value="ECO:0007669"/>
    <property type="project" value="InterPro"/>
</dbReference>
<sequence>MAKVHTLTQRRAALERVWTRWATTSGAPIDRNALLRTEVAQSWQRVLGAVDLSRAVAPATDRDDLGLRWSRSPLREPVLAMAAELRGIAEDAGFVTAVTDADGVLLWSSGARRVRLRAEQVNFAPGGVWDELHMGTNAVSLALHNDRPTTVFSAEHLVEALHAWVCYCAPIHAPDGRMVGLLDLSSYWDRANPLAMSTVRALVCAIESRLRLDAPRTGPAIRLECLGTARLLRAGTPIPMRPRQLEILTLLALEPDGFTPDRLRDAVYGDRPVAASTLKADVSHLRRAIDGGIADRRYLLTRPICCDAAEVLAAIESGDVTTALRRYRGPLLPHSETPGIVRWREYIDVVLRTAVLSGNRPEHALLFGEHRPDDIEVHEHALRLLAPGDSRRALVTARLHTALTG</sequence>
<evidence type="ECO:0000313" key="6">
    <source>
        <dbReference type="Proteomes" id="UP000255467"/>
    </source>
</evidence>
<dbReference type="InterPro" id="IPR016032">
    <property type="entry name" value="Sig_transdc_resp-reg_C-effctor"/>
</dbReference>
<dbReference type="RefSeq" id="WP_039814305.1">
    <property type="nucleotide sequence ID" value="NZ_UGRY01000005.1"/>
</dbReference>
<name>A0A379JKU0_9NOCA</name>
<keyword evidence="2 5" id="KW-0238">DNA-binding</keyword>
<reference evidence="5 6" key="1">
    <citation type="submission" date="2018-06" db="EMBL/GenBank/DDBJ databases">
        <authorList>
            <consortium name="Pathogen Informatics"/>
            <person name="Doyle S."/>
        </authorList>
    </citation>
    <scope>NUCLEOTIDE SEQUENCE [LARGE SCALE GENOMIC DNA]</scope>
    <source>
        <strain evidence="5 6">NCTC1934</strain>
    </source>
</reference>
<dbReference type="InterPro" id="IPR001867">
    <property type="entry name" value="OmpR/PhoB-type_DNA-bd"/>
</dbReference>
<evidence type="ECO:0000313" key="5">
    <source>
        <dbReference type="EMBL" id="SUD48613.1"/>
    </source>
</evidence>
<dbReference type="InterPro" id="IPR036388">
    <property type="entry name" value="WH-like_DNA-bd_sf"/>
</dbReference>
<dbReference type="SUPFAM" id="SSF46894">
    <property type="entry name" value="C-terminal effector domain of the bipartite response regulators"/>
    <property type="match status" value="1"/>
</dbReference>
<gene>
    <name evidence="5" type="ORF">NCTC1934_05949</name>
</gene>
<keyword evidence="6" id="KW-1185">Reference proteome</keyword>
<organism evidence="5 6">
    <name type="scientific">Nocardia otitidiscaviarum</name>
    <dbReference type="NCBI Taxonomy" id="1823"/>
    <lineage>
        <taxon>Bacteria</taxon>
        <taxon>Bacillati</taxon>
        <taxon>Actinomycetota</taxon>
        <taxon>Actinomycetes</taxon>
        <taxon>Mycobacteriales</taxon>
        <taxon>Nocardiaceae</taxon>
        <taxon>Nocardia</taxon>
    </lineage>
</organism>
<dbReference type="EMBL" id="UGRY01000005">
    <property type="protein sequence ID" value="SUD48613.1"/>
    <property type="molecule type" value="Genomic_DNA"/>
</dbReference>
<dbReference type="Proteomes" id="UP000255467">
    <property type="component" value="Unassembled WGS sequence"/>
</dbReference>
<evidence type="ECO:0000256" key="1">
    <source>
        <dbReference type="ARBA" id="ARBA00023015"/>
    </source>
</evidence>